<comment type="caution">
    <text evidence="1">The sequence shown here is derived from an EMBL/GenBank/DDBJ whole genome shotgun (WGS) entry which is preliminary data.</text>
</comment>
<name>A0A6L4WSF3_9BACT</name>
<accession>A0A6L4WSF3</accession>
<keyword evidence="3" id="KW-1185">Reference proteome</keyword>
<gene>
    <name evidence="2" type="ORF">GBG18_03415</name>
    <name evidence="1" type="ORF">GBG19_08505</name>
</gene>
<dbReference type="Proteomes" id="UP000461010">
    <property type="component" value="Unassembled WGS sequence"/>
</dbReference>
<dbReference type="RefSeq" id="WP_152188419.1">
    <property type="nucleotide sequence ID" value="NZ_WFKI01000006.1"/>
</dbReference>
<evidence type="ECO:0000313" key="1">
    <source>
        <dbReference type="EMBL" id="KAB7888641.1"/>
    </source>
</evidence>
<evidence type="ECO:0000313" key="3">
    <source>
        <dbReference type="Proteomes" id="UP000461010"/>
    </source>
</evidence>
<dbReference type="Proteomes" id="UP000472839">
    <property type="component" value="Unassembled WGS sequence"/>
</dbReference>
<evidence type="ECO:0000313" key="2">
    <source>
        <dbReference type="EMBL" id="KAB7892312.1"/>
    </source>
</evidence>
<protein>
    <recommendedName>
        <fullName evidence="5">Helix-turn-helix domain-containing protein</fullName>
    </recommendedName>
</protein>
<dbReference type="EMBL" id="WFKK01000022">
    <property type="protein sequence ID" value="KAB7888641.1"/>
    <property type="molecule type" value="Genomic_DNA"/>
</dbReference>
<proteinExistence type="predicted"/>
<reference evidence="3 4" key="1">
    <citation type="submission" date="2019-10" db="EMBL/GenBank/DDBJ databases">
        <title>Poseidonibacter ostreae sp. nov., isolated from the gut of the Ostrea denselamellosa.</title>
        <authorList>
            <person name="Choi A."/>
        </authorList>
    </citation>
    <scope>NUCLEOTIDE SEQUENCE [LARGE SCALE GENOMIC DNA]</scope>
    <source>
        <strain evidence="1 4">SJOD-M-33</strain>
        <strain evidence="2 3">SJOD-M-5</strain>
    </source>
</reference>
<dbReference type="AlphaFoldDB" id="A0A6L4WSF3"/>
<evidence type="ECO:0000313" key="4">
    <source>
        <dbReference type="Proteomes" id="UP000472839"/>
    </source>
</evidence>
<organism evidence="1 4">
    <name type="scientific">Poseidonibacter ostreae</name>
    <dbReference type="NCBI Taxonomy" id="2654171"/>
    <lineage>
        <taxon>Bacteria</taxon>
        <taxon>Pseudomonadati</taxon>
        <taxon>Campylobacterota</taxon>
        <taxon>Epsilonproteobacteria</taxon>
        <taxon>Campylobacterales</taxon>
        <taxon>Arcobacteraceae</taxon>
        <taxon>Poseidonibacter</taxon>
    </lineage>
</organism>
<sequence length="61" mass="7052">MENKIRPIKEQSERKGISVPMIKKLIFNKKLEYVKVGAKVFISDAVIEDYIQSNTVKVEEV</sequence>
<dbReference type="EMBL" id="WFKJ01000006">
    <property type="protein sequence ID" value="KAB7892312.1"/>
    <property type="molecule type" value="Genomic_DNA"/>
</dbReference>
<evidence type="ECO:0008006" key="5">
    <source>
        <dbReference type="Google" id="ProtNLM"/>
    </source>
</evidence>